<organism evidence="1">
    <name type="scientific">Arundo donax</name>
    <name type="common">Giant reed</name>
    <name type="synonym">Donax arundinaceus</name>
    <dbReference type="NCBI Taxonomy" id="35708"/>
    <lineage>
        <taxon>Eukaryota</taxon>
        <taxon>Viridiplantae</taxon>
        <taxon>Streptophyta</taxon>
        <taxon>Embryophyta</taxon>
        <taxon>Tracheophyta</taxon>
        <taxon>Spermatophyta</taxon>
        <taxon>Magnoliopsida</taxon>
        <taxon>Liliopsida</taxon>
        <taxon>Poales</taxon>
        <taxon>Poaceae</taxon>
        <taxon>PACMAD clade</taxon>
        <taxon>Arundinoideae</taxon>
        <taxon>Arundineae</taxon>
        <taxon>Arundo</taxon>
    </lineage>
</organism>
<protein>
    <submittedName>
        <fullName evidence="1">Uncharacterized protein</fullName>
    </submittedName>
</protein>
<proteinExistence type="predicted"/>
<reference evidence="1" key="2">
    <citation type="journal article" date="2015" name="Data Brief">
        <title>Shoot transcriptome of the giant reed, Arundo donax.</title>
        <authorList>
            <person name="Barrero R.A."/>
            <person name="Guerrero F.D."/>
            <person name="Moolhuijzen P."/>
            <person name="Goolsby J.A."/>
            <person name="Tidwell J."/>
            <person name="Bellgard S.E."/>
            <person name="Bellgard M.I."/>
        </authorList>
    </citation>
    <scope>NUCLEOTIDE SEQUENCE</scope>
    <source>
        <tissue evidence="1">Shoot tissue taken approximately 20 cm above the soil surface</tissue>
    </source>
</reference>
<sequence>MITFFCYRAHNREERGRTWSMARTQINILQTSCPCARQSGSQALSCVPAQQKQIEVESRVHTTAKPLIFKIKETALINREN</sequence>
<reference evidence="1" key="1">
    <citation type="submission" date="2014-09" db="EMBL/GenBank/DDBJ databases">
        <authorList>
            <person name="Magalhaes I.L.F."/>
            <person name="Oliveira U."/>
            <person name="Santos F.R."/>
            <person name="Vidigal T.H.D.A."/>
            <person name="Brescovit A.D."/>
            <person name="Santos A.J."/>
        </authorList>
    </citation>
    <scope>NUCLEOTIDE SEQUENCE</scope>
    <source>
        <tissue evidence="1">Shoot tissue taken approximately 20 cm above the soil surface</tissue>
    </source>
</reference>
<name>A0A0A9BYS9_ARUDO</name>
<dbReference type="EMBL" id="GBRH01231580">
    <property type="protein sequence ID" value="JAD66315.1"/>
    <property type="molecule type" value="Transcribed_RNA"/>
</dbReference>
<dbReference type="AlphaFoldDB" id="A0A0A9BYS9"/>
<accession>A0A0A9BYS9</accession>
<evidence type="ECO:0000313" key="1">
    <source>
        <dbReference type="EMBL" id="JAD66315.1"/>
    </source>
</evidence>